<evidence type="ECO:0000259" key="1">
    <source>
        <dbReference type="Pfam" id="PF26616"/>
    </source>
</evidence>
<gene>
    <name evidence="2" type="ORF">HETSPECPRED_000109</name>
</gene>
<evidence type="ECO:0000313" key="2">
    <source>
        <dbReference type="EMBL" id="CAF9903078.1"/>
    </source>
</evidence>
<accession>A0A8H3EDF3</accession>
<reference evidence="2" key="1">
    <citation type="submission" date="2021-03" db="EMBL/GenBank/DDBJ databases">
        <authorList>
            <person name="Tagirdzhanova G."/>
        </authorList>
    </citation>
    <scope>NUCLEOTIDE SEQUENCE</scope>
</reference>
<dbReference type="InterPro" id="IPR058257">
    <property type="entry name" value="CorA-like_dom"/>
</dbReference>
<comment type="caution">
    <text evidence="2">The sequence shown here is derived from an EMBL/GenBank/DDBJ whole genome shotgun (WGS) entry which is preliminary data.</text>
</comment>
<dbReference type="Proteomes" id="UP000664521">
    <property type="component" value="Unassembled WGS sequence"/>
</dbReference>
<feature type="domain" description="CorA-like transporter" evidence="1">
    <location>
        <begin position="33"/>
        <end position="246"/>
    </location>
</feature>
<keyword evidence="3" id="KW-1185">Reference proteome</keyword>
<sequence>MDVPNVPWPSSAEPHQWSALVLQANSYIQKIHDNSHRICSTEYDKEALIAVDLNFRENRILEDALLAQDQVRASCRILFICAENSVSPFGITEELLVKLLQRYHIRVTFSAIILAFGQKPENSLAGMAQATFWGSGSDFELHYLLTYVELAEGAKENDLRYWTTRQIGLYQNYTRGNGCGLCVLLQPQKHSAVQKSFNRLKFDNENQPRTCILSVLDIHLLVLSTYFHNWQLYLTVLNNEFEDIVSTNLHFETAALVVCVFCAYVYLQAQMVLTIQWNDPRDFEDGQERLQRLHYLQDRVFGVSPRLRALLDILGTLDALKSVTLHMEEKSSSGSAEYRQRFFFELREYEVSTAGLLESARSLERRMEGILKMVSSNSRSIESRFLDWEANLPSTVQLLAALSLRHQATGVDISGSVVTKSLTLKVAGDHESAEN</sequence>
<protein>
    <recommendedName>
        <fullName evidence="1">CorA-like transporter domain-containing protein</fullName>
    </recommendedName>
</protein>
<dbReference type="OrthoDB" id="5396681at2759"/>
<dbReference type="Pfam" id="PF26616">
    <property type="entry name" value="CorA-like"/>
    <property type="match status" value="1"/>
</dbReference>
<organism evidence="2 3">
    <name type="scientific">Heterodermia speciosa</name>
    <dbReference type="NCBI Taxonomy" id="116794"/>
    <lineage>
        <taxon>Eukaryota</taxon>
        <taxon>Fungi</taxon>
        <taxon>Dikarya</taxon>
        <taxon>Ascomycota</taxon>
        <taxon>Pezizomycotina</taxon>
        <taxon>Lecanoromycetes</taxon>
        <taxon>OSLEUM clade</taxon>
        <taxon>Lecanoromycetidae</taxon>
        <taxon>Caliciales</taxon>
        <taxon>Physciaceae</taxon>
        <taxon>Heterodermia</taxon>
    </lineage>
</organism>
<proteinExistence type="predicted"/>
<evidence type="ECO:0000313" key="3">
    <source>
        <dbReference type="Proteomes" id="UP000664521"/>
    </source>
</evidence>
<name>A0A8H3EDF3_9LECA</name>
<dbReference type="EMBL" id="CAJPDS010000001">
    <property type="protein sequence ID" value="CAF9903078.1"/>
    <property type="molecule type" value="Genomic_DNA"/>
</dbReference>
<dbReference type="AlphaFoldDB" id="A0A8H3EDF3"/>